<evidence type="ECO:0000313" key="2">
    <source>
        <dbReference type="Proteomes" id="UP000544872"/>
    </source>
</evidence>
<keyword evidence="2" id="KW-1185">Reference proteome</keyword>
<dbReference type="AlphaFoldDB" id="A0A7W9ZHQ9"/>
<evidence type="ECO:0000313" key="1">
    <source>
        <dbReference type="EMBL" id="MBB6211688.1"/>
    </source>
</evidence>
<gene>
    <name evidence="1" type="ORF">FHS48_003131</name>
</gene>
<comment type="caution">
    <text evidence="1">The sequence shown here is derived from an EMBL/GenBank/DDBJ whole genome shotgun (WGS) entry which is preliminary data.</text>
</comment>
<accession>A0A7W9ZHQ9</accession>
<organism evidence="1 2">
    <name type="scientific">Novispirillum itersonii</name>
    <name type="common">Aquaspirillum itersonii</name>
    <dbReference type="NCBI Taxonomy" id="189"/>
    <lineage>
        <taxon>Bacteria</taxon>
        <taxon>Pseudomonadati</taxon>
        <taxon>Pseudomonadota</taxon>
        <taxon>Alphaproteobacteria</taxon>
        <taxon>Rhodospirillales</taxon>
        <taxon>Novispirillaceae</taxon>
        <taxon>Novispirillum</taxon>
    </lineage>
</organism>
<name>A0A7W9ZHQ9_NOVIT</name>
<dbReference type="EMBL" id="JACIIX010000013">
    <property type="protein sequence ID" value="MBB6211688.1"/>
    <property type="molecule type" value="Genomic_DNA"/>
</dbReference>
<sequence length="48" mass="4936">MMRTATNVTGQALVAVLVARTEGLLNKDVFNGAYLADDDTPVAAAAKA</sequence>
<dbReference type="Proteomes" id="UP000544872">
    <property type="component" value="Unassembled WGS sequence"/>
</dbReference>
<protein>
    <submittedName>
        <fullName evidence="1">Na+/H+-dicarboxylate symporter</fullName>
    </submittedName>
</protein>
<reference evidence="1 2" key="1">
    <citation type="submission" date="2020-08" db="EMBL/GenBank/DDBJ databases">
        <title>Genomic Encyclopedia of Type Strains, Phase IV (KMG-IV): sequencing the most valuable type-strain genomes for metagenomic binning, comparative biology and taxonomic classification.</title>
        <authorList>
            <person name="Goeker M."/>
        </authorList>
    </citation>
    <scope>NUCLEOTIDE SEQUENCE [LARGE SCALE GENOMIC DNA]</scope>
    <source>
        <strain evidence="1 2">DSM 11590</strain>
    </source>
</reference>
<proteinExistence type="predicted"/>